<dbReference type="Gene3D" id="1.10.150.650">
    <property type="match status" value="1"/>
</dbReference>
<dbReference type="InterPro" id="IPR003141">
    <property type="entry name" value="Pol/His_phosphatase_N"/>
</dbReference>
<evidence type="ECO:0000313" key="3">
    <source>
        <dbReference type="EMBL" id="CAH9139490.1"/>
    </source>
</evidence>
<dbReference type="Gene3D" id="3.20.20.140">
    <property type="entry name" value="Metal-dependent hydrolases"/>
    <property type="match status" value="1"/>
</dbReference>
<dbReference type="InterPro" id="IPR016195">
    <property type="entry name" value="Pol/histidinol_Pase-like"/>
</dbReference>
<accession>A0AAV0FV58</accession>
<gene>
    <name evidence="3" type="ORF">CEPIT_LOCUS37624</name>
</gene>
<dbReference type="EMBL" id="CAMAPF010001016">
    <property type="protein sequence ID" value="CAH9139490.1"/>
    <property type="molecule type" value="Genomic_DNA"/>
</dbReference>
<evidence type="ECO:0000259" key="2">
    <source>
        <dbReference type="SMART" id="SM00481"/>
    </source>
</evidence>
<feature type="compositionally biased region" description="Basic residues" evidence="1">
    <location>
        <begin position="18"/>
        <end position="30"/>
    </location>
</feature>
<name>A0AAV0FV58_9ASTE</name>
<comment type="caution">
    <text evidence="3">The sequence shown here is derived from an EMBL/GenBank/DDBJ whole genome shotgun (WGS) entry which is preliminary data.</text>
</comment>
<dbReference type="FunFam" id="1.10.150.650:FF:000002">
    <property type="entry name" value="PHP domain-containing protein"/>
    <property type="match status" value="1"/>
</dbReference>
<dbReference type="PANTHER" id="PTHR42924:SF3">
    <property type="entry name" value="POLYMERASE_HISTIDINOL PHOSPHATASE N-TERMINAL DOMAIN-CONTAINING PROTEIN"/>
    <property type="match status" value="1"/>
</dbReference>
<feature type="domain" description="Polymerase/histidinol phosphatase N-terminal" evidence="2">
    <location>
        <begin position="74"/>
        <end position="139"/>
    </location>
</feature>
<dbReference type="SUPFAM" id="SSF89550">
    <property type="entry name" value="PHP domain-like"/>
    <property type="match status" value="1"/>
</dbReference>
<feature type="region of interest" description="Disordered" evidence="1">
    <location>
        <begin position="1"/>
        <end position="37"/>
    </location>
</feature>
<dbReference type="SMART" id="SM00481">
    <property type="entry name" value="POLIIIAc"/>
    <property type="match status" value="1"/>
</dbReference>
<evidence type="ECO:0000313" key="4">
    <source>
        <dbReference type="Proteomes" id="UP001152523"/>
    </source>
</evidence>
<dbReference type="PANTHER" id="PTHR42924">
    <property type="entry name" value="EXONUCLEASE"/>
    <property type="match status" value="1"/>
</dbReference>
<dbReference type="AlphaFoldDB" id="A0AAV0FV58"/>
<protein>
    <recommendedName>
        <fullName evidence="2">Polymerase/histidinol phosphatase N-terminal domain-containing protein</fullName>
    </recommendedName>
</protein>
<proteinExistence type="predicted"/>
<sequence length="440" mass="48709">MMGDKDIPKKASSGNGSRKSRKKRGGSKRKMTSEQSSAHNSISEWVFLDQRRPGKILDDDFLVPWHQRKEKLVFELHTHSTHSDGYLSPSKVVERAHQNGVKVLSLTDHDTMSGIPDALEAAHRLGIKIIPGVEVSTMFSPREESGSEEPVHILAYYSSCGPTKVDKLENMLSVIREGRFGRAKNMLLLLNKLKLPLKWEEVLRIAGKDVAPGRVHVARAMVEAGYVENLRQAFDKYLHDGGPAYATGSEPDMEEAVKLICETGGVAVLAHPWTLKNPGAIISRLKAAGLKGIEAYRSDGRVAPYSDLADTFNLVKLGGSDFHGKVGQEEPELGSVSLPVCAVHEFLKVARPIWRSAIAHILENYIDHPTDSSLQPIMKYGSYYEKPRSIRNSANELISQCLASWLTNEERQNAEFEAIQQKLCGFSISQQNTTACALDI</sequence>
<evidence type="ECO:0000256" key="1">
    <source>
        <dbReference type="SAM" id="MobiDB-lite"/>
    </source>
</evidence>
<dbReference type="GO" id="GO:0035312">
    <property type="term" value="F:5'-3' DNA exonuclease activity"/>
    <property type="evidence" value="ECO:0007669"/>
    <property type="project" value="TreeGrafter"/>
</dbReference>
<dbReference type="Pfam" id="PF02811">
    <property type="entry name" value="PHP"/>
    <property type="match status" value="1"/>
</dbReference>
<dbReference type="GO" id="GO:0004534">
    <property type="term" value="F:5'-3' RNA exonuclease activity"/>
    <property type="evidence" value="ECO:0007669"/>
    <property type="project" value="TreeGrafter"/>
</dbReference>
<dbReference type="Proteomes" id="UP001152523">
    <property type="component" value="Unassembled WGS sequence"/>
</dbReference>
<dbReference type="InterPro" id="IPR052018">
    <property type="entry name" value="PHP_domain"/>
</dbReference>
<organism evidence="3 4">
    <name type="scientific">Cuscuta epithymum</name>
    <dbReference type="NCBI Taxonomy" id="186058"/>
    <lineage>
        <taxon>Eukaryota</taxon>
        <taxon>Viridiplantae</taxon>
        <taxon>Streptophyta</taxon>
        <taxon>Embryophyta</taxon>
        <taxon>Tracheophyta</taxon>
        <taxon>Spermatophyta</taxon>
        <taxon>Magnoliopsida</taxon>
        <taxon>eudicotyledons</taxon>
        <taxon>Gunneridae</taxon>
        <taxon>Pentapetalae</taxon>
        <taxon>asterids</taxon>
        <taxon>lamiids</taxon>
        <taxon>Solanales</taxon>
        <taxon>Convolvulaceae</taxon>
        <taxon>Cuscuteae</taxon>
        <taxon>Cuscuta</taxon>
        <taxon>Cuscuta subgen. Cuscuta</taxon>
    </lineage>
</organism>
<dbReference type="CDD" id="cd07438">
    <property type="entry name" value="PHP_HisPPase_AMP"/>
    <property type="match status" value="1"/>
</dbReference>
<reference evidence="3" key="1">
    <citation type="submission" date="2022-07" db="EMBL/GenBank/DDBJ databases">
        <authorList>
            <person name="Macas J."/>
            <person name="Novak P."/>
            <person name="Neumann P."/>
        </authorList>
    </citation>
    <scope>NUCLEOTIDE SEQUENCE</scope>
</reference>
<keyword evidence="4" id="KW-1185">Reference proteome</keyword>
<dbReference type="InterPro" id="IPR004013">
    <property type="entry name" value="PHP_dom"/>
</dbReference>